<sequence>MDFYLNCNTNLDVVIIDLDPLFENKEEIDFFNISSISPNQKFIFLAKNKKVYSKILKNFHGGSSAILFKPIKTSVLLDSIAMLSPSKEASFLMLNKEIKINLEKEQIYKNNEQIFLTNLQHKLILLLAQNVNNITTFSMIEEVVYHDKMSSKIAMQNLVGVLKRNLNLDIKNIHSKGYILYSY</sequence>
<dbReference type="AlphaFoldDB" id="A0A842J624"/>
<dbReference type="GO" id="GO:0003677">
    <property type="term" value="F:DNA binding"/>
    <property type="evidence" value="ECO:0007669"/>
    <property type="project" value="InterPro"/>
</dbReference>
<comment type="caution">
    <text evidence="1">The sequence shown here is derived from an EMBL/GenBank/DDBJ whole genome shotgun (WGS) entry which is preliminary data.</text>
</comment>
<organism evidence="1 2">
    <name type="scientific">Campylobacter massiliensis</name>
    <dbReference type="NCBI Taxonomy" id="2762557"/>
    <lineage>
        <taxon>Bacteria</taxon>
        <taxon>Pseudomonadati</taxon>
        <taxon>Campylobacterota</taxon>
        <taxon>Epsilonproteobacteria</taxon>
        <taxon>Campylobacterales</taxon>
        <taxon>Campylobacteraceae</taxon>
        <taxon>Campylobacter</taxon>
    </lineage>
</organism>
<dbReference type="Proteomes" id="UP000552683">
    <property type="component" value="Unassembled WGS sequence"/>
</dbReference>
<evidence type="ECO:0000313" key="2">
    <source>
        <dbReference type="Proteomes" id="UP000552683"/>
    </source>
</evidence>
<proteinExistence type="predicted"/>
<accession>A0A842J624</accession>
<protein>
    <recommendedName>
        <fullName evidence="3">OmpR/PhoB-type domain-containing protein</fullName>
    </recommendedName>
</protein>
<dbReference type="GO" id="GO:0006355">
    <property type="term" value="P:regulation of DNA-templated transcription"/>
    <property type="evidence" value="ECO:0007669"/>
    <property type="project" value="InterPro"/>
</dbReference>
<evidence type="ECO:0000313" key="1">
    <source>
        <dbReference type="EMBL" id="MBC2882240.1"/>
    </source>
</evidence>
<dbReference type="EMBL" id="JACLZK010000001">
    <property type="protein sequence ID" value="MBC2882240.1"/>
    <property type="molecule type" value="Genomic_DNA"/>
</dbReference>
<dbReference type="InterPro" id="IPR036388">
    <property type="entry name" value="WH-like_DNA-bd_sf"/>
</dbReference>
<dbReference type="InterPro" id="IPR016032">
    <property type="entry name" value="Sig_transdc_resp-reg_C-effctor"/>
</dbReference>
<gene>
    <name evidence="1" type="ORF">H7R39_02965</name>
</gene>
<dbReference type="Gene3D" id="1.10.10.10">
    <property type="entry name" value="Winged helix-like DNA-binding domain superfamily/Winged helix DNA-binding domain"/>
    <property type="match status" value="1"/>
</dbReference>
<reference evidence="1 2" key="1">
    <citation type="submission" date="2020-08" db="EMBL/GenBank/DDBJ databases">
        <title>Complete genome and description of Campylobacter massiliensis Marseille-Q3452 sp. nov.</title>
        <authorList>
            <person name="Antezack A."/>
        </authorList>
    </citation>
    <scope>NUCLEOTIDE SEQUENCE [LARGE SCALE GENOMIC DNA]</scope>
    <source>
        <strain evidence="1 2">Marseille-Q3452</strain>
    </source>
</reference>
<name>A0A842J624_9BACT</name>
<keyword evidence="2" id="KW-1185">Reference proteome</keyword>
<evidence type="ECO:0008006" key="3">
    <source>
        <dbReference type="Google" id="ProtNLM"/>
    </source>
</evidence>
<dbReference type="SUPFAM" id="SSF46894">
    <property type="entry name" value="C-terminal effector domain of the bipartite response regulators"/>
    <property type="match status" value="1"/>
</dbReference>